<dbReference type="SUPFAM" id="SSF56059">
    <property type="entry name" value="Glutathione synthetase ATP-binding domain-like"/>
    <property type="match status" value="1"/>
</dbReference>
<dbReference type="GO" id="GO:0005524">
    <property type="term" value="F:ATP binding"/>
    <property type="evidence" value="ECO:0007669"/>
    <property type="project" value="InterPro"/>
</dbReference>
<comment type="caution">
    <text evidence="3">The sequence shown here is derived from an EMBL/GenBank/DDBJ whole genome shotgun (WGS) entry which is preliminary data.</text>
</comment>
<organism evidence="3 4">
    <name type="scientific">Lachnotalea glycerini</name>
    <dbReference type="NCBI Taxonomy" id="1763509"/>
    <lineage>
        <taxon>Bacteria</taxon>
        <taxon>Bacillati</taxon>
        <taxon>Bacillota</taxon>
        <taxon>Clostridia</taxon>
        <taxon>Lachnospirales</taxon>
        <taxon>Lachnospiraceae</taxon>
        <taxon>Lachnotalea</taxon>
    </lineage>
</organism>
<keyword evidence="3" id="KW-0670">Pyruvate</keyword>
<gene>
    <name evidence="3" type="ORF">CG710_019410</name>
</gene>
<name>A0A371J7B9_9FIRM</name>
<reference evidence="3 4" key="1">
    <citation type="journal article" date="2017" name="Genome Announc.">
        <title>Draft Genome Sequence of a Sporulating and Motile Strain of Lachnotalea glycerini Isolated from Water in Quebec City, Canada.</title>
        <authorList>
            <person name="Maheux A.F."/>
            <person name="Boudreau D.K."/>
            <person name="Berube E."/>
            <person name="Boissinot M."/>
            <person name="Raymond F."/>
            <person name="Brodeur S."/>
            <person name="Corbeil J."/>
            <person name="Isabel S."/>
            <person name="Omar R.F."/>
            <person name="Bergeron M.G."/>
        </authorList>
    </citation>
    <scope>NUCLEOTIDE SEQUENCE [LARGE SCALE GENOMIC DNA]</scope>
    <source>
        <strain evidence="3 4">CCRI-19302</strain>
    </source>
</reference>
<dbReference type="Pfam" id="PF00391">
    <property type="entry name" value="PEP-utilizers"/>
    <property type="match status" value="1"/>
</dbReference>
<proteinExistence type="predicted"/>
<evidence type="ECO:0000259" key="2">
    <source>
        <dbReference type="Pfam" id="PF01326"/>
    </source>
</evidence>
<dbReference type="InterPro" id="IPR002192">
    <property type="entry name" value="PPDK_AMP/ATP-bd"/>
</dbReference>
<dbReference type="InterPro" id="IPR008279">
    <property type="entry name" value="PEP-util_enz_mobile_dom"/>
</dbReference>
<evidence type="ECO:0000313" key="3">
    <source>
        <dbReference type="EMBL" id="RDY28634.1"/>
    </source>
</evidence>
<dbReference type="Gene3D" id="3.30.1490.20">
    <property type="entry name" value="ATP-grasp fold, A domain"/>
    <property type="match status" value="1"/>
</dbReference>
<dbReference type="Proteomes" id="UP000216411">
    <property type="component" value="Unassembled WGS sequence"/>
</dbReference>
<keyword evidence="4" id="KW-1185">Reference proteome</keyword>
<evidence type="ECO:0000313" key="4">
    <source>
        <dbReference type="Proteomes" id="UP000216411"/>
    </source>
</evidence>
<sequence length="837" mass="93719">MEKIFNFKGELIRLSQLTLLYRKREANMKQFIIGFEKICKDDVNIAGGKGANLGEMTKAGIPVPEGVVLTAQAYECYMKDNGIDQASMNADAIRKAILEGEIPSAICEEVTMFYHSLGAGAQVAVRSSATAEDLEDASFAGQQETYLNVSNDKELLDKIKQCYSSLWGDRAVTYRHRQGYDHQKVSLAVVIQRMVKSDCAGVIFTANTSGNANEILINASYGLGEAVVSGLVTPDEYLCGRSGEVLRVTIGSKKEQIVYGMQGTKTVTVPENLRSIQVLTEGEIQTLVKKSMEIEVHYGHPMDIEWAFAEGSLYILQARSITTTSTQHEELGDEDFKGLPPVKIAKGKMRETLLFNLEKTPMAYYPLDHDFAGMVGKQKSVLMEEAGIDMSSGEYPVNEDGIIFMPSYTIKLTKNIIHILSFIKQLKNHNENSRLGEDALTECRKEFQKIQKLPVGNTQEAGYVLEQMKEMIGKTAYYRFRYALFPSAFAGIFLNRQLKKVDSKFTSFDLLGGLSYVTTDLSRELYQMAAMISKDGAIQELVLKHDYATVIAHNTQLKDMFDVFLKKYGSKSDYNCYCFIAKSWVEDPDRFLMVLRPILRNGQKAELSAEEGMKKYKDLLNRLKKISGDKNFQKAESLIKAFRSYHVIRESSQYLWETEFLYCRKILTTCAKLLQCEMTELYYLFADELFEICKRGTLTEDDRKTIRRRKEKRPLAEGYWNKQMMDALGNKNGQITGISGSTGQARGPVCIVNGPEEFDKLQPGDILVCAHTDPEWTSLFGIAAGIIVDTGGSLSHAAIVAREYGIPAVLAVGTATKQLKDGERVLVDGTKGQVFHI</sequence>
<dbReference type="InterPro" id="IPR051549">
    <property type="entry name" value="PEP_Utilizing_Enz"/>
</dbReference>
<dbReference type="PANTHER" id="PTHR43615">
    <property type="entry name" value="PHOSPHOENOLPYRUVATE SYNTHASE-RELATED"/>
    <property type="match status" value="1"/>
</dbReference>
<dbReference type="PANTHER" id="PTHR43615:SF1">
    <property type="entry name" value="PPDK_N DOMAIN-CONTAINING PROTEIN"/>
    <property type="match status" value="1"/>
</dbReference>
<dbReference type="Gene3D" id="3.50.30.10">
    <property type="entry name" value="Phosphohistidine domain"/>
    <property type="match status" value="1"/>
</dbReference>
<dbReference type="SUPFAM" id="SSF52009">
    <property type="entry name" value="Phosphohistidine domain"/>
    <property type="match status" value="1"/>
</dbReference>
<dbReference type="GO" id="GO:0016301">
    <property type="term" value="F:kinase activity"/>
    <property type="evidence" value="ECO:0007669"/>
    <property type="project" value="InterPro"/>
</dbReference>
<accession>A0A371J7B9</accession>
<dbReference type="InterPro" id="IPR036637">
    <property type="entry name" value="Phosphohistidine_dom_sf"/>
</dbReference>
<feature type="domain" description="Pyruvate phosphate dikinase AMP/ATP-binding" evidence="2">
    <location>
        <begin position="44"/>
        <end position="330"/>
    </location>
</feature>
<dbReference type="AlphaFoldDB" id="A0A371J7B9"/>
<dbReference type="Pfam" id="PF01326">
    <property type="entry name" value="PPDK_N"/>
    <property type="match status" value="1"/>
</dbReference>
<protein>
    <submittedName>
        <fullName evidence="3">Phosphoenolpyruvate synthase</fullName>
    </submittedName>
</protein>
<evidence type="ECO:0000259" key="1">
    <source>
        <dbReference type="Pfam" id="PF00391"/>
    </source>
</evidence>
<feature type="domain" description="PEP-utilising enzyme mobile" evidence="1">
    <location>
        <begin position="762"/>
        <end position="832"/>
    </location>
</feature>
<dbReference type="EMBL" id="NOKA02000081">
    <property type="protein sequence ID" value="RDY28634.1"/>
    <property type="molecule type" value="Genomic_DNA"/>
</dbReference>
<dbReference type="InterPro" id="IPR013815">
    <property type="entry name" value="ATP_grasp_subdomain_1"/>
</dbReference>
<dbReference type="Gene3D" id="3.30.470.20">
    <property type="entry name" value="ATP-grasp fold, B domain"/>
    <property type="match status" value="1"/>
</dbReference>
<dbReference type="OrthoDB" id="9765468at2"/>